<evidence type="ECO:0000256" key="1">
    <source>
        <dbReference type="ARBA" id="ARBA00004651"/>
    </source>
</evidence>
<feature type="transmembrane region" description="Helical" evidence="7">
    <location>
        <begin position="188"/>
        <end position="210"/>
    </location>
</feature>
<feature type="transmembrane region" description="Helical" evidence="7">
    <location>
        <begin position="117"/>
        <end position="141"/>
    </location>
</feature>
<dbReference type="InterPro" id="IPR052049">
    <property type="entry name" value="Electron_transfer_protein"/>
</dbReference>
<evidence type="ECO:0000313" key="9">
    <source>
        <dbReference type="Proteomes" id="UP000309454"/>
    </source>
</evidence>
<sequence length="298" mass="30758">MVFGWYIIAYLFAAGAGSGAFFVGFSTCLWDVARQSPASERAAASVQTAFYSAPALCLFAVLLLMLDLGNPNRILPLVLNPFSSVIGVGAWLLALFIVLSVALAIASLGARPVPRPLFLLLGVPALLCAVGIMSYTGVLLSSLVSIDFWHTPWLVALFVASSLTAGTAVVVLGAVLQGTPTALRNLSGPWKAFFVLTLIEAVLLVVFMAVQATGPQSARDGVQLLVAGGMAPTFWGAVVVAGFVAPWTVHLAKRLVGPSAALVISSAGVLVGAFALRYCIVGAGLYSPLVLSSVAPGL</sequence>
<keyword evidence="4 7" id="KW-0812">Transmembrane</keyword>
<comment type="subcellular location">
    <subcellularLocation>
        <location evidence="1">Cell membrane</location>
        <topology evidence="1">Multi-pass membrane protein</topology>
    </subcellularLocation>
</comment>
<dbReference type="Proteomes" id="UP000309454">
    <property type="component" value="Unassembled WGS sequence"/>
</dbReference>
<evidence type="ECO:0000256" key="4">
    <source>
        <dbReference type="ARBA" id="ARBA00022692"/>
    </source>
</evidence>
<keyword evidence="5 7" id="KW-1133">Transmembrane helix</keyword>
<feature type="transmembrane region" description="Helical" evidence="7">
    <location>
        <begin position="85"/>
        <end position="105"/>
    </location>
</feature>
<evidence type="ECO:0000256" key="3">
    <source>
        <dbReference type="ARBA" id="ARBA00022475"/>
    </source>
</evidence>
<proteinExistence type="inferred from homology"/>
<feature type="transmembrane region" description="Helical" evidence="7">
    <location>
        <begin position="153"/>
        <end position="176"/>
    </location>
</feature>
<feature type="transmembrane region" description="Helical" evidence="7">
    <location>
        <begin position="6"/>
        <end position="30"/>
    </location>
</feature>
<evidence type="ECO:0000256" key="5">
    <source>
        <dbReference type="ARBA" id="ARBA00022989"/>
    </source>
</evidence>
<dbReference type="Gene3D" id="1.20.1630.10">
    <property type="entry name" value="Formate dehydrogenase/DMSO reductase domain"/>
    <property type="match status" value="1"/>
</dbReference>
<evidence type="ECO:0000256" key="6">
    <source>
        <dbReference type="ARBA" id="ARBA00023136"/>
    </source>
</evidence>
<dbReference type="AlphaFoldDB" id="A0A4T9TE95"/>
<dbReference type="RefSeq" id="WP_136845806.1">
    <property type="nucleotide sequence ID" value="NZ_CANPEU010000032.1"/>
</dbReference>
<keyword evidence="6 7" id="KW-0472">Membrane</keyword>
<dbReference type="EMBL" id="SSTM01000003">
    <property type="protein sequence ID" value="TJW10852.1"/>
    <property type="molecule type" value="Genomic_DNA"/>
</dbReference>
<protein>
    <recommendedName>
        <fullName evidence="10">Polysulfide reductase</fullName>
    </recommendedName>
</protein>
<name>A0A4T9TE95_9ACTN</name>
<keyword evidence="3" id="KW-1003">Cell membrane</keyword>
<evidence type="ECO:0000313" key="8">
    <source>
        <dbReference type="EMBL" id="TJW10852.1"/>
    </source>
</evidence>
<feature type="transmembrane region" description="Helical" evidence="7">
    <location>
        <begin position="261"/>
        <end position="286"/>
    </location>
</feature>
<reference evidence="8 9" key="1">
    <citation type="submission" date="2019-04" db="EMBL/GenBank/DDBJ databases">
        <title>Microbes associate with the intestines of laboratory mice.</title>
        <authorList>
            <person name="Navarre W."/>
            <person name="Wong E."/>
            <person name="Huang K.C."/>
            <person name="Tropini C."/>
            <person name="Ng K."/>
            <person name="Yu B."/>
        </authorList>
    </citation>
    <scope>NUCLEOTIDE SEQUENCE [LARGE SCALE GENOMIC DNA]</scope>
    <source>
        <strain evidence="8 9">NM48_B13</strain>
    </source>
</reference>
<organism evidence="8 9">
    <name type="scientific">Parvibacter caecicola</name>
    <dbReference type="NCBI Taxonomy" id="747645"/>
    <lineage>
        <taxon>Bacteria</taxon>
        <taxon>Bacillati</taxon>
        <taxon>Actinomycetota</taxon>
        <taxon>Coriobacteriia</taxon>
        <taxon>Coriobacteriales</taxon>
        <taxon>Coriobacteriaceae</taxon>
        <taxon>Parvibacter</taxon>
    </lineage>
</organism>
<gene>
    <name evidence="8" type="ORF">E5982_06170</name>
</gene>
<feature type="transmembrane region" description="Helical" evidence="7">
    <location>
        <begin position="42"/>
        <end position="65"/>
    </location>
</feature>
<dbReference type="PANTHER" id="PTHR34856:SF2">
    <property type="entry name" value="PROTEIN NRFD"/>
    <property type="match status" value="1"/>
</dbReference>
<keyword evidence="9" id="KW-1185">Reference proteome</keyword>
<dbReference type="InterPro" id="IPR005614">
    <property type="entry name" value="NrfD-like"/>
</dbReference>
<dbReference type="GO" id="GO:0005886">
    <property type="term" value="C:plasma membrane"/>
    <property type="evidence" value="ECO:0007669"/>
    <property type="project" value="UniProtKB-SubCell"/>
</dbReference>
<accession>A0A4T9TE95</accession>
<dbReference type="OrthoDB" id="3173336at2"/>
<comment type="caution">
    <text evidence="8">The sequence shown here is derived from an EMBL/GenBank/DDBJ whole genome shotgun (WGS) entry which is preliminary data.</text>
</comment>
<evidence type="ECO:0008006" key="10">
    <source>
        <dbReference type="Google" id="ProtNLM"/>
    </source>
</evidence>
<evidence type="ECO:0000256" key="2">
    <source>
        <dbReference type="ARBA" id="ARBA00008929"/>
    </source>
</evidence>
<feature type="transmembrane region" description="Helical" evidence="7">
    <location>
        <begin position="222"/>
        <end position="249"/>
    </location>
</feature>
<dbReference type="Pfam" id="PF03916">
    <property type="entry name" value="NrfD"/>
    <property type="match status" value="1"/>
</dbReference>
<dbReference type="PANTHER" id="PTHR34856">
    <property type="entry name" value="PROTEIN NRFD"/>
    <property type="match status" value="1"/>
</dbReference>
<comment type="similarity">
    <text evidence="2">Belongs to the NrfD family.</text>
</comment>
<evidence type="ECO:0000256" key="7">
    <source>
        <dbReference type="SAM" id="Phobius"/>
    </source>
</evidence>